<dbReference type="OrthoDB" id="1110759at2759"/>
<dbReference type="GO" id="GO:0003690">
    <property type="term" value="F:double-stranded DNA binding"/>
    <property type="evidence" value="ECO:0007669"/>
    <property type="project" value="TreeGrafter"/>
</dbReference>
<reference evidence="7" key="1">
    <citation type="journal article" date="2021" name="bioRxiv">
        <title>Whole Genome Assembly and Annotation of Northern Wild Rice, Zizania palustris L., Supports a Whole Genome Duplication in the Zizania Genus.</title>
        <authorList>
            <person name="Haas M."/>
            <person name="Kono T."/>
            <person name="Macchietto M."/>
            <person name="Millas R."/>
            <person name="McGilp L."/>
            <person name="Shao M."/>
            <person name="Duquette J."/>
            <person name="Hirsch C.N."/>
            <person name="Kimball J."/>
        </authorList>
    </citation>
    <scope>NUCLEOTIDE SEQUENCE</scope>
    <source>
        <tissue evidence="7">Fresh leaf tissue</tissue>
    </source>
</reference>
<dbReference type="GO" id="GO:0006334">
    <property type="term" value="P:nucleosome assembly"/>
    <property type="evidence" value="ECO:0007669"/>
    <property type="project" value="InterPro"/>
</dbReference>
<proteinExistence type="predicted"/>
<feature type="compositionally biased region" description="Basic and acidic residues" evidence="5">
    <location>
        <begin position="22"/>
        <end position="65"/>
    </location>
</feature>
<dbReference type="SMART" id="SM00526">
    <property type="entry name" value="H15"/>
    <property type="match status" value="1"/>
</dbReference>
<dbReference type="GO" id="GO:0005634">
    <property type="term" value="C:nucleus"/>
    <property type="evidence" value="ECO:0007669"/>
    <property type="project" value="UniProtKB-SubCell"/>
</dbReference>
<feature type="compositionally biased region" description="Basic residues" evidence="5">
    <location>
        <begin position="205"/>
        <end position="214"/>
    </location>
</feature>
<dbReference type="Proteomes" id="UP000729402">
    <property type="component" value="Unassembled WGS sequence"/>
</dbReference>
<feature type="compositionally biased region" description="Low complexity" evidence="5">
    <location>
        <begin position="1"/>
        <end position="21"/>
    </location>
</feature>
<dbReference type="PROSITE" id="PS51504">
    <property type="entry name" value="H15"/>
    <property type="match status" value="1"/>
</dbReference>
<keyword evidence="3" id="KW-0238">DNA-binding</keyword>
<dbReference type="PANTHER" id="PTHR11467:SF36">
    <property type="entry name" value="HISTONE 24-RELATED"/>
    <property type="match status" value="1"/>
</dbReference>
<dbReference type="Pfam" id="PF00538">
    <property type="entry name" value="Linker_histone"/>
    <property type="match status" value="1"/>
</dbReference>
<dbReference type="PANTHER" id="PTHR11467">
    <property type="entry name" value="HISTONE H1"/>
    <property type="match status" value="1"/>
</dbReference>
<feature type="compositionally biased region" description="Basic residues" evidence="5">
    <location>
        <begin position="66"/>
        <end position="76"/>
    </location>
</feature>
<evidence type="ECO:0000256" key="2">
    <source>
        <dbReference type="ARBA" id="ARBA00004286"/>
    </source>
</evidence>
<evidence type="ECO:0000259" key="6">
    <source>
        <dbReference type="PROSITE" id="PS51504"/>
    </source>
</evidence>
<organism evidence="7 8">
    <name type="scientific">Zizania palustris</name>
    <name type="common">Northern wild rice</name>
    <dbReference type="NCBI Taxonomy" id="103762"/>
    <lineage>
        <taxon>Eukaryota</taxon>
        <taxon>Viridiplantae</taxon>
        <taxon>Streptophyta</taxon>
        <taxon>Embryophyta</taxon>
        <taxon>Tracheophyta</taxon>
        <taxon>Spermatophyta</taxon>
        <taxon>Magnoliopsida</taxon>
        <taxon>Liliopsida</taxon>
        <taxon>Poales</taxon>
        <taxon>Poaceae</taxon>
        <taxon>BOP clade</taxon>
        <taxon>Oryzoideae</taxon>
        <taxon>Oryzeae</taxon>
        <taxon>Zizaniinae</taxon>
        <taxon>Zizania</taxon>
    </lineage>
</organism>
<feature type="domain" description="H15" evidence="6">
    <location>
        <begin position="81"/>
        <end position="153"/>
    </location>
</feature>
<dbReference type="AlphaFoldDB" id="A0A8J5SCZ9"/>
<accession>A0A8J5SCZ9</accession>
<evidence type="ECO:0000256" key="4">
    <source>
        <dbReference type="ARBA" id="ARBA00023242"/>
    </source>
</evidence>
<comment type="subcellular location">
    <subcellularLocation>
        <location evidence="2">Chromosome</location>
    </subcellularLocation>
    <subcellularLocation>
        <location evidence="1">Nucleus</location>
    </subcellularLocation>
</comment>
<dbReference type="GO" id="GO:0000786">
    <property type="term" value="C:nucleosome"/>
    <property type="evidence" value="ECO:0007669"/>
    <property type="project" value="InterPro"/>
</dbReference>
<gene>
    <name evidence="7" type="ORF">GUJ93_ZPchr0006g45227</name>
</gene>
<name>A0A8J5SCZ9_ZIZPA</name>
<evidence type="ECO:0000313" key="7">
    <source>
        <dbReference type="EMBL" id="KAG8069508.1"/>
    </source>
</evidence>
<dbReference type="CDD" id="cd00073">
    <property type="entry name" value="H15"/>
    <property type="match status" value="1"/>
</dbReference>
<dbReference type="InterPro" id="IPR005818">
    <property type="entry name" value="Histone_H1/H5_H15"/>
</dbReference>
<keyword evidence="8" id="KW-1185">Reference proteome</keyword>
<evidence type="ECO:0000313" key="8">
    <source>
        <dbReference type="Proteomes" id="UP000729402"/>
    </source>
</evidence>
<feature type="region of interest" description="Disordered" evidence="5">
    <location>
        <begin position="160"/>
        <end position="238"/>
    </location>
</feature>
<dbReference type="EMBL" id="JAAALK010000283">
    <property type="protein sequence ID" value="KAG8069508.1"/>
    <property type="molecule type" value="Genomic_DNA"/>
</dbReference>
<dbReference type="GO" id="GO:0031492">
    <property type="term" value="F:nucleosomal DNA binding"/>
    <property type="evidence" value="ECO:0007669"/>
    <property type="project" value="TreeGrafter"/>
</dbReference>
<evidence type="ECO:0000256" key="5">
    <source>
        <dbReference type="SAM" id="MobiDB-lite"/>
    </source>
</evidence>
<keyword evidence="4" id="KW-0539">Nucleus</keyword>
<dbReference type="GO" id="GO:0045910">
    <property type="term" value="P:negative regulation of DNA recombination"/>
    <property type="evidence" value="ECO:0007669"/>
    <property type="project" value="TreeGrafter"/>
</dbReference>
<feature type="compositionally biased region" description="Low complexity" evidence="5">
    <location>
        <begin position="215"/>
        <end position="238"/>
    </location>
</feature>
<feature type="region of interest" description="Disordered" evidence="5">
    <location>
        <begin position="1"/>
        <end position="83"/>
    </location>
</feature>
<reference evidence="7" key="2">
    <citation type="submission" date="2021-02" db="EMBL/GenBank/DDBJ databases">
        <authorList>
            <person name="Kimball J.A."/>
            <person name="Haas M.W."/>
            <person name="Macchietto M."/>
            <person name="Kono T."/>
            <person name="Duquette J."/>
            <person name="Shao M."/>
        </authorList>
    </citation>
    <scope>NUCLEOTIDE SEQUENCE</scope>
    <source>
        <tissue evidence="7">Fresh leaf tissue</tissue>
    </source>
</reference>
<sequence length="238" mass="25278">MATATEEVAAVAAGEAPPATEKFAESKDSVEVEAKAEVKKADEEVKKADEEVKKVEGTGETEKAKKERKAKTRKPRSAGLHHPPYFEMIKEAIMALDSNGKPGSSSYAIAKYMGEKHKEVLPVNYRKVLAVQLRNFAAKGRLVKVKASFKLSAAEEKAAAAKAKAAKGAKRKRTPRPASKKPASSAAAAAAANETKKAVPPARPARAKRARKAAPAKPMQTPKSIRSAISKKANKASA</sequence>
<dbReference type="GO" id="GO:0030261">
    <property type="term" value="P:chromosome condensation"/>
    <property type="evidence" value="ECO:0007669"/>
    <property type="project" value="TreeGrafter"/>
</dbReference>
<evidence type="ECO:0000256" key="3">
    <source>
        <dbReference type="ARBA" id="ARBA00023125"/>
    </source>
</evidence>
<protein>
    <recommendedName>
        <fullName evidence="6">H15 domain-containing protein</fullName>
    </recommendedName>
</protein>
<feature type="compositionally biased region" description="Basic residues" evidence="5">
    <location>
        <begin position="164"/>
        <end position="179"/>
    </location>
</feature>
<feature type="compositionally biased region" description="Low complexity" evidence="5">
    <location>
        <begin position="180"/>
        <end position="192"/>
    </location>
</feature>
<comment type="caution">
    <text evidence="7">The sequence shown here is derived from an EMBL/GenBank/DDBJ whole genome shotgun (WGS) entry which is preliminary data.</text>
</comment>
<evidence type="ECO:0000256" key="1">
    <source>
        <dbReference type="ARBA" id="ARBA00004123"/>
    </source>
</evidence>